<dbReference type="AntiFam" id="ANF00014">
    <property type="entry name" value="tRNA translation"/>
</dbReference>
<comment type="caution">
    <text evidence="1">The sequence shown here is derived from an EMBL/GenBank/DDBJ whole genome shotgun (WGS) entry which is preliminary data.</text>
</comment>
<evidence type="ECO:0000313" key="1">
    <source>
        <dbReference type="EMBL" id="GAK44570.1"/>
    </source>
</evidence>
<keyword evidence="2" id="KW-1185">Reference proteome</keyword>
<dbReference type="AlphaFoldDB" id="A0A081B952"/>
<name>A0A081B952_9HYPH</name>
<organism evidence="1 2">
    <name type="scientific">Tepidicaulis marinus</name>
    <dbReference type="NCBI Taxonomy" id="1333998"/>
    <lineage>
        <taxon>Bacteria</taxon>
        <taxon>Pseudomonadati</taxon>
        <taxon>Pseudomonadota</taxon>
        <taxon>Alphaproteobacteria</taxon>
        <taxon>Hyphomicrobiales</taxon>
        <taxon>Parvibaculaceae</taxon>
        <taxon>Tepidicaulis</taxon>
    </lineage>
</organism>
<protein>
    <submittedName>
        <fullName evidence="1">Uncharacterized protein</fullName>
    </submittedName>
</protein>
<gene>
    <name evidence="1" type="ORF">M2A_1069</name>
</gene>
<dbReference type="Proteomes" id="UP000028702">
    <property type="component" value="Unassembled WGS sequence"/>
</dbReference>
<evidence type="ECO:0000313" key="2">
    <source>
        <dbReference type="Proteomes" id="UP000028702"/>
    </source>
</evidence>
<accession>A0A081B952</accession>
<reference evidence="1 2" key="1">
    <citation type="submission" date="2014-07" db="EMBL/GenBank/DDBJ databases">
        <title>Tepidicaulis marinum gen. nov., sp. nov., a novel marine bacterium denitrifying nitrate to nitrous oxide strictly under microaerobic conditions.</title>
        <authorList>
            <person name="Takeuchi M."/>
            <person name="Yamagishi T."/>
            <person name="Kamagata Y."/>
            <person name="Oshima K."/>
            <person name="Hattori M."/>
            <person name="Katayama T."/>
            <person name="Hanada S."/>
            <person name="Tamaki H."/>
            <person name="Marumo K."/>
            <person name="Maeda H."/>
            <person name="Nedachi M."/>
            <person name="Iwasaki W."/>
            <person name="Suwa Y."/>
            <person name="Sakata S."/>
        </authorList>
    </citation>
    <scope>NUCLEOTIDE SEQUENCE [LARGE SCALE GENOMIC DNA]</scope>
    <source>
        <strain evidence="1 2">MA2</strain>
    </source>
</reference>
<dbReference type="EMBL" id="BBIO01000004">
    <property type="protein sequence ID" value="GAK44570.1"/>
    <property type="molecule type" value="Genomic_DNA"/>
</dbReference>
<sequence>MAGVTGLEPATSGVTGQRSNQLSYTPLIGVAALKMTRHVRERRTAVKQLKRVSRALAVENPLTAH</sequence>
<proteinExistence type="predicted"/>